<organism evidence="1 2">
    <name type="scientific">Salipiger mucosus DSM 16094</name>
    <dbReference type="NCBI Taxonomy" id="1123237"/>
    <lineage>
        <taxon>Bacteria</taxon>
        <taxon>Pseudomonadati</taxon>
        <taxon>Pseudomonadota</taxon>
        <taxon>Alphaproteobacteria</taxon>
        <taxon>Rhodobacterales</taxon>
        <taxon>Roseobacteraceae</taxon>
        <taxon>Salipiger</taxon>
    </lineage>
</organism>
<dbReference type="Proteomes" id="UP000015347">
    <property type="component" value="Unassembled WGS sequence"/>
</dbReference>
<evidence type="ECO:0000313" key="2">
    <source>
        <dbReference type="Proteomes" id="UP000015347"/>
    </source>
</evidence>
<dbReference type="HOGENOM" id="CLU_2083201_0_0_5"/>
<comment type="caution">
    <text evidence="1">The sequence shown here is derived from an EMBL/GenBank/DDBJ whole genome shotgun (WGS) entry which is preliminary data.</text>
</comment>
<name>S9SCE4_9RHOB</name>
<keyword evidence="2" id="KW-1185">Reference proteome</keyword>
<dbReference type="STRING" id="1123237.Salmuc_01689"/>
<protein>
    <submittedName>
        <fullName evidence="1">Uncharacterized protein</fullName>
    </submittedName>
</protein>
<proteinExistence type="predicted"/>
<sequence>MRNQKITMRLQIISPLSDDQVALVAGHLVDEHRPALPQGCASETDVATRLREGEALAREDSDSAAGETWEQVLITDGIRFSRTHYFHVEEDGQRFTYDPDRRGFAIDDVPNSESVST</sequence>
<evidence type="ECO:0000313" key="1">
    <source>
        <dbReference type="EMBL" id="EPX83914.1"/>
    </source>
</evidence>
<accession>S9SCE4</accession>
<dbReference type="EMBL" id="APVH01000013">
    <property type="protein sequence ID" value="EPX83914.1"/>
    <property type="molecule type" value="Genomic_DNA"/>
</dbReference>
<dbReference type="AlphaFoldDB" id="S9SCE4"/>
<gene>
    <name evidence="1" type="ORF">Salmuc_01689</name>
</gene>
<reference evidence="2" key="1">
    <citation type="journal article" date="2014" name="Stand. Genomic Sci.">
        <title>Genome sequence of the exopolysaccharide-producing Salipiger mucosus type strain (DSM 16094(T)), a moderately halophilic member of the Roseobacter clade.</title>
        <authorList>
            <person name="Riedel T."/>
            <person name="Spring S."/>
            <person name="Fiebig A."/>
            <person name="Petersen J."/>
            <person name="Kyrpides N.C."/>
            <person name="Goker M."/>
            <person name="Klenk H.P."/>
        </authorList>
    </citation>
    <scope>NUCLEOTIDE SEQUENCE [LARGE SCALE GENOMIC DNA]</scope>
    <source>
        <strain evidence="2">DSM 16094</strain>
    </source>
</reference>